<accession>A0A194PNW0</accession>
<evidence type="ECO:0000313" key="2">
    <source>
        <dbReference type="Proteomes" id="UP000053268"/>
    </source>
</evidence>
<organism evidence="1 2">
    <name type="scientific">Papilio xuthus</name>
    <name type="common">Asian swallowtail butterfly</name>
    <dbReference type="NCBI Taxonomy" id="66420"/>
    <lineage>
        <taxon>Eukaryota</taxon>
        <taxon>Metazoa</taxon>
        <taxon>Ecdysozoa</taxon>
        <taxon>Arthropoda</taxon>
        <taxon>Hexapoda</taxon>
        <taxon>Insecta</taxon>
        <taxon>Pterygota</taxon>
        <taxon>Neoptera</taxon>
        <taxon>Endopterygota</taxon>
        <taxon>Lepidoptera</taxon>
        <taxon>Glossata</taxon>
        <taxon>Ditrysia</taxon>
        <taxon>Papilionoidea</taxon>
        <taxon>Papilionidae</taxon>
        <taxon>Papilioninae</taxon>
        <taxon>Papilio</taxon>
    </lineage>
</organism>
<sequence>MFEVISKTVVWTSLKFAIDVELSGRTNRLLMTVAFASGKCGSAGDSAALPPPRVAPGGDLRTLRTLDWTPRTGTLTRASTCP</sequence>
<dbReference type="Proteomes" id="UP000053268">
    <property type="component" value="Unassembled WGS sequence"/>
</dbReference>
<dbReference type="AlphaFoldDB" id="A0A194PNW0"/>
<reference evidence="1 2" key="1">
    <citation type="journal article" date="2015" name="Nat. Commun.">
        <title>Outbred genome sequencing and CRISPR/Cas9 gene editing in butterflies.</title>
        <authorList>
            <person name="Li X."/>
            <person name="Fan D."/>
            <person name="Zhang W."/>
            <person name="Liu G."/>
            <person name="Zhang L."/>
            <person name="Zhao L."/>
            <person name="Fang X."/>
            <person name="Chen L."/>
            <person name="Dong Y."/>
            <person name="Chen Y."/>
            <person name="Ding Y."/>
            <person name="Zhao R."/>
            <person name="Feng M."/>
            <person name="Zhu Y."/>
            <person name="Feng Y."/>
            <person name="Jiang X."/>
            <person name="Zhu D."/>
            <person name="Xiang H."/>
            <person name="Feng X."/>
            <person name="Li S."/>
            <person name="Wang J."/>
            <person name="Zhang G."/>
            <person name="Kronforst M.R."/>
            <person name="Wang W."/>
        </authorList>
    </citation>
    <scope>NUCLEOTIDE SEQUENCE [LARGE SCALE GENOMIC DNA]</scope>
    <source>
        <strain evidence="1">Ya'a_city_454_Px</strain>
        <tissue evidence="1">Whole body</tissue>
    </source>
</reference>
<keyword evidence="2" id="KW-1185">Reference proteome</keyword>
<evidence type="ECO:0000313" key="1">
    <source>
        <dbReference type="EMBL" id="KPI95116.1"/>
    </source>
</evidence>
<dbReference type="EMBL" id="KQ459597">
    <property type="protein sequence ID" value="KPI95116.1"/>
    <property type="molecule type" value="Genomic_DNA"/>
</dbReference>
<proteinExistence type="predicted"/>
<name>A0A194PNW0_PAPXU</name>
<gene>
    <name evidence="1" type="ORF">RR46_12120</name>
</gene>
<protein>
    <submittedName>
        <fullName evidence="1">Uncharacterized protein</fullName>
    </submittedName>
</protein>